<dbReference type="UniPathway" id="UPA00378"/>
<comment type="caution">
    <text evidence="13">The sequence shown here is derived from an EMBL/GenBank/DDBJ whole genome shotgun (WGS) entry which is preliminary data.</text>
</comment>
<reference evidence="13" key="1">
    <citation type="submission" date="2013-04" db="EMBL/GenBank/DDBJ databases">
        <authorList>
            <person name="Qu J."/>
            <person name="Murali S.C."/>
            <person name="Bandaranaike D."/>
            <person name="Bellair M."/>
            <person name="Blankenburg K."/>
            <person name="Chao H."/>
            <person name="Dinh H."/>
            <person name="Doddapaneni H."/>
            <person name="Downs B."/>
            <person name="Dugan-Rocha S."/>
            <person name="Elkadiri S."/>
            <person name="Gnanaolivu R.D."/>
            <person name="Hernandez B."/>
            <person name="Javaid M."/>
            <person name="Jayaseelan J.C."/>
            <person name="Lee S."/>
            <person name="Li M."/>
            <person name="Ming W."/>
            <person name="Munidasa M."/>
            <person name="Muniz J."/>
            <person name="Nguyen L."/>
            <person name="Ongeri F."/>
            <person name="Osuji N."/>
            <person name="Pu L.-L."/>
            <person name="Puazo M."/>
            <person name="Qu C."/>
            <person name="Quiroz J."/>
            <person name="Raj R."/>
            <person name="Weissenberger G."/>
            <person name="Xin Y."/>
            <person name="Zou X."/>
            <person name="Han Y."/>
            <person name="Richards S."/>
            <person name="Worley K."/>
            <person name="Muzny D."/>
            <person name="Gibbs R."/>
        </authorList>
    </citation>
    <scope>NUCLEOTIDE SEQUENCE</scope>
    <source>
        <strain evidence="13">Sampled in the wild</strain>
    </source>
</reference>
<keyword evidence="10" id="KW-1133">Transmembrane helix</keyword>
<dbReference type="EMBL" id="KZ308136">
    <property type="protein sequence ID" value="KAG8222550.1"/>
    <property type="molecule type" value="Genomic_DNA"/>
</dbReference>
<evidence type="ECO:0000256" key="1">
    <source>
        <dbReference type="ARBA" id="ARBA00004606"/>
    </source>
</evidence>
<sequence>VNDAAQFAERVILGDPSSENSIENGKEPKTLTRRKGQLHYPFSVMLILVQSRHGIVSRITLPHEYCADSSGTSSFFTFFVNNGVYISVAEELWEEVKVLCWVMTKPENHATKAMAVKETWGRRCNSLFFMSSKAGEMGSTWKREPRCSFISKRHEAYFSLPAVPLNVPEGRNNLWSKTRAAFSYLSAKGYLDDKVDWVLKADDDTFVVMENLRYFLTQYNHEETIYVGLHFKKYLKQGFMSGGTGEKILERGGNLSSLSNLVFENKPRYVLSRAAAKRFVTEALPGNNSCRNTTQRFEDVEMDR</sequence>
<dbReference type="GO" id="GO:0016020">
    <property type="term" value="C:membrane"/>
    <property type="evidence" value="ECO:0007669"/>
    <property type="project" value="UniProtKB-SubCell"/>
</dbReference>
<organism evidence="13 14">
    <name type="scientific">Ladona fulva</name>
    <name type="common">Scarce chaser dragonfly</name>
    <name type="synonym">Libellula fulva</name>
    <dbReference type="NCBI Taxonomy" id="123851"/>
    <lineage>
        <taxon>Eukaryota</taxon>
        <taxon>Metazoa</taxon>
        <taxon>Ecdysozoa</taxon>
        <taxon>Arthropoda</taxon>
        <taxon>Hexapoda</taxon>
        <taxon>Insecta</taxon>
        <taxon>Pterygota</taxon>
        <taxon>Palaeoptera</taxon>
        <taxon>Odonata</taxon>
        <taxon>Epiprocta</taxon>
        <taxon>Anisoptera</taxon>
        <taxon>Libelluloidea</taxon>
        <taxon>Libellulidae</taxon>
        <taxon>Ladona</taxon>
    </lineage>
</organism>
<dbReference type="PANTHER" id="PTHR23033:SF14">
    <property type="entry name" value="GLYCOPROTEIN-N-ACETYLGALACTOSAMINE 3-BETA-GALACTOSYLTRANSFERASE 1-RELATED"/>
    <property type="match status" value="1"/>
</dbReference>
<keyword evidence="6" id="KW-0808">Transferase</keyword>
<evidence type="ECO:0000256" key="4">
    <source>
        <dbReference type="ARBA" id="ARBA00012557"/>
    </source>
</evidence>
<evidence type="ECO:0000256" key="3">
    <source>
        <dbReference type="ARBA" id="ARBA00006462"/>
    </source>
</evidence>
<keyword evidence="5" id="KW-0328">Glycosyltransferase</keyword>
<dbReference type="Pfam" id="PF02434">
    <property type="entry name" value="Fringe"/>
    <property type="match status" value="1"/>
</dbReference>
<proteinExistence type="inferred from homology"/>
<gene>
    <name evidence="13" type="ORF">J437_LFUL004586</name>
</gene>
<evidence type="ECO:0000256" key="7">
    <source>
        <dbReference type="ARBA" id="ARBA00022692"/>
    </source>
</evidence>
<keyword evidence="14" id="KW-1185">Reference proteome</keyword>
<dbReference type="GO" id="GO:0000166">
    <property type="term" value="F:nucleotide binding"/>
    <property type="evidence" value="ECO:0007669"/>
    <property type="project" value="UniProtKB-KW"/>
</dbReference>
<keyword evidence="8" id="KW-0547">Nucleotide-binding</keyword>
<keyword evidence="11" id="KW-0472">Membrane</keyword>
<feature type="domain" description="Fringe-like glycosyltransferase" evidence="12">
    <location>
        <begin position="176"/>
        <end position="235"/>
    </location>
</feature>
<dbReference type="InterPro" id="IPR026050">
    <property type="entry name" value="C1GALT1/C1GALT1_chp1"/>
</dbReference>
<evidence type="ECO:0000256" key="2">
    <source>
        <dbReference type="ARBA" id="ARBA00004922"/>
    </source>
</evidence>
<dbReference type="PANTHER" id="PTHR23033">
    <property type="entry name" value="BETA1,3-GALACTOSYLTRANSFERASE"/>
    <property type="match status" value="1"/>
</dbReference>
<evidence type="ECO:0000256" key="9">
    <source>
        <dbReference type="ARBA" id="ARBA00022968"/>
    </source>
</evidence>
<dbReference type="Proteomes" id="UP000792457">
    <property type="component" value="Unassembled WGS sequence"/>
</dbReference>
<evidence type="ECO:0000313" key="13">
    <source>
        <dbReference type="EMBL" id="KAG8222550.1"/>
    </source>
</evidence>
<keyword evidence="7" id="KW-0812">Transmembrane</keyword>
<accession>A0A8K0JTT2</accession>
<evidence type="ECO:0000256" key="6">
    <source>
        <dbReference type="ARBA" id="ARBA00022679"/>
    </source>
</evidence>
<dbReference type="EC" id="2.4.1.122" evidence="4"/>
<comment type="pathway">
    <text evidence="2">Protein modification; protein glycosylation.</text>
</comment>
<dbReference type="Gene3D" id="3.90.550.50">
    <property type="match status" value="1"/>
</dbReference>
<feature type="non-terminal residue" evidence="13">
    <location>
        <position position="1"/>
    </location>
</feature>
<evidence type="ECO:0000313" key="14">
    <source>
        <dbReference type="Proteomes" id="UP000792457"/>
    </source>
</evidence>
<evidence type="ECO:0000256" key="11">
    <source>
        <dbReference type="ARBA" id="ARBA00023136"/>
    </source>
</evidence>
<dbReference type="InterPro" id="IPR003378">
    <property type="entry name" value="Fringe-like_glycosylTrfase"/>
</dbReference>
<name>A0A8K0JTT2_LADFU</name>
<reference evidence="13" key="2">
    <citation type="submission" date="2017-10" db="EMBL/GenBank/DDBJ databases">
        <title>Ladona fulva Genome sequencing and assembly.</title>
        <authorList>
            <person name="Murali S."/>
            <person name="Richards S."/>
            <person name="Bandaranaike D."/>
            <person name="Bellair M."/>
            <person name="Blankenburg K."/>
            <person name="Chao H."/>
            <person name="Dinh H."/>
            <person name="Doddapaneni H."/>
            <person name="Dugan-Rocha S."/>
            <person name="Elkadiri S."/>
            <person name="Gnanaolivu R."/>
            <person name="Hernandez B."/>
            <person name="Skinner E."/>
            <person name="Javaid M."/>
            <person name="Lee S."/>
            <person name="Li M."/>
            <person name="Ming W."/>
            <person name="Munidasa M."/>
            <person name="Muniz J."/>
            <person name="Nguyen L."/>
            <person name="Hughes D."/>
            <person name="Osuji N."/>
            <person name="Pu L.-L."/>
            <person name="Puazo M."/>
            <person name="Qu C."/>
            <person name="Quiroz J."/>
            <person name="Raj R."/>
            <person name="Weissenberger G."/>
            <person name="Xin Y."/>
            <person name="Zou X."/>
            <person name="Han Y."/>
            <person name="Worley K."/>
            <person name="Muzny D."/>
            <person name="Gibbs R."/>
        </authorList>
    </citation>
    <scope>NUCLEOTIDE SEQUENCE</scope>
    <source>
        <strain evidence="13">Sampled in the wild</strain>
    </source>
</reference>
<evidence type="ECO:0000256" key="10">
    <source>
        <dbReference type="ARBA" id="ARBA00022989"/>
    </source>
</evidence>
<keyword evidence="9" id="KW-0735">Signal-anchor</keyword>
<evidence type="ECO:0000256" key="8">
    <source>
        <dbReference type="ARBA" id="ARBA00022741"/>
    </source>
</evidence>
<dbReference type="GO" id="GO:0016263">
    <property type="term" value="F:glycoprotein-N-acetylgalactosamine 3-beta-galactosyltransferase activity"/>
    <property type="evidence" value="ECO:0007669"/>
    <property type="project" value="UniProtKB-EC"/>
</dbReference>
<comment type="similarity">
    <text evidence="3">Belongs to the glycosyltransferase 31 family. Beta3-Gal-T subfamily.</text>
</comment>
<protein>
    <recommendedName>
        <fullName evidence="4">N-acetylgalactosaminide beta-1,3-galactosyltransferase</fullName>
        <ecNumber evidence="4">2.4.1.122</ecNumber>
    </recommendedName>
</protein>
<dbReference type="AlphaFoldDB" id="A0A8K0JTT2"/>
<evidence type="ECO:0000256" key="5">
    <source>
        <dbReference type="ARBA" id="ARBA00022676"/>
    </source>
</evidence>
<comment type="subcellular location">
    <subcellularLocation>
        <location evidence="1">Membrane</location>
        <topology evidence="1">Single-pass type II membrane protein</topology>
    </subcellularLocation>
</comment>
<dbReference type="OrthoDB" id="414175at2759"/>
<evidence type="ECO:0000259" key="12">
    <source>
        <dbReference type="Pfam" id="PF02434"/>
    </source>
</evidence>